<evidence type="ECO:0000256" key="1">
    <source>
        <dbReference type="SAM" id="MobiDB-lite"/>
    </source>
</evidence>
<feature type="compositionally biased region" description="Low complexity" evidence="1">
    <location>
        <begin position="505"/>
        <end position="519"/>
    </location>
</feature>
<organism evidence="2 3">
    <name type="scientific">Rhizoctonia solani</name>
    <dbReference type="NCBI Taxonomy" id="456999"/>
    <lineage>
        <taxon>Eukaryota</taxon>
        <taxon>Fungi</taxon>
        <taxon>Dikarya</taxon>
        <taxon>Basidiomycota</taxon>
        <taxon>Agaricomycotina</taxon>
        <taxon>Agaricomycetes</taxon>
        <taxon>Cantharellales</taxon>
        <taxon>Ceratobasidiaceae</taxon>
        <taxon>Rhizoctonia</taxon>
    </lineage>
</organism>
<evidence type="ECO:0000313" key="2">
    <source>
        <dbReference type="EMBL" id="CAE6456353.1"/>
    </source>
</evidence>
<feature type="region of interest" description="Disordered" evidence="1">
    <location>
        <begin position="473"/>
        <end position="563"/>
    </location>
</feature>
<accession>A0A8H3GIW4</accession>
<reference evidence="2" key="1">
    <citation type="submission" date="2021-01" db="EMBL/GenBank/DDBJ databases">
        <authorList>
            <person name="Kaushik A."/>
        </authorList>
    </citation>
    <scope>NUCLEOTIDE SEQUENCE</scope>
    <source>
        <strain evidence="2">AG3-1AP</strain>
    </source>
</reference>
<dbReference type="EMBL" id="CAJMWV010002171">
    <property type="protein sequence ID" value="CAE6456353.1"/>
    <property type="molecule type" value="Genomic_DNA"/>
</dbReference>
<name>A0A8H3GIW4_9AGAM</name>
<feature type="region of interest" description="Disordered" evidence="1">
    <location>
        <begin position="312"/>
        <end position="366"/>
    </location>
</feature>
<feature type="compositionally biased region" description="Low complexity" evidence="1">
    <location>
        <begin position="348"/>
        <end position="359"/>
    </location>
</feature>
<feature type="compositionally biased region" description="Polar residues" evidence="1">
    <location>
        <begin position="312"/>
        <end position="347"/>
    </location>
</feature>
<feature type="compositionally biased region" description="Polar residues" evidence="1">
    <location>
        <begin position="554"/>
        <end position="563"/>
    </location>
</feature>
<protein>
    <submittedName>
        <fullName evidence="2">Uncharacterized protein</fullName>
    </submittedName>
</protein>
<feature type="compositionally biased region" description="Basic and acidic residues" evidence="1">
    <location>
        <begin position="187"/>
        <end position="198"/>
    </location>
</feature>
<feature type="region of interest" description="Disordered" evidence="1">
    <location>
        <begin position="185"/>
        <end position="211"/>
    </location>
</feature>
<feature type="region of interest" description="Disordered" evidence="1">
    <location>
        <begin position="109"/>
        <end position="152"/>
    </location>
</feature>
<evidence type="ECO:0000313" key="3">
    <source>
        <dbReference type="Proteomes" id="UP000663831"/>
    </source>
</evidence>
<feature type="compositionally biased region" description="Low complexity" evidence="1">
    <location>
        <begin position="22"/>
        <end position="34"/>
    </location>
</feature>
<dbReference type="AlphaFoldDB" id="A0A8H3GIW4"/>
<sequence length="563" mass="59883">MGTTFDPDEVSDREVLPRTPTLAGSTSSLDDSLLQSPCSTRFLSTSASSPTKRLSYPSSRTALEGNCRAWWGERISTDSSNWRTSLDLRPLESLSVGLLSHESVELLKSRSQSDETASITPAPTPNCGRSVSGVKGSPPPNAEELDAEQDVESSCYPHFQKGALASVGLSQSSISSLPILSSVGQPELRERKTDKTNGDEVPPSPLVTRLPVVHPSVDSEPLYAPSIAPSPFLNNSLANSSMLAHCDQSSLAPPCVSMTQTQSGRSALREAGIAHGSPRALAPSHAIENVPNRSHDGSFFQRLMRKTFPMSSFATSTRGSNSLPTRSATSIGNQKSQRSQPTRHNTMPSRIRAAAPSSSQEPSTLKKSRWALIQRFVAKPSTAAKAAGANITHQLRTQPRTGGVGNTRRHPVISGHSSVVSFFGDPLVRVDPFARSGGLGATVSPIGANSFEPLWNEALRTGDPDAHILSFPARESRNQSQGSDINEAEADSSSLRPPGMLLSMSNTGSGTQASSSSMSPLPALVESRSMGRSMEYLGGNPTVKQADRRYSAPWLSTLSAMSP</sequence>
<gene>
    <name evidence="2" type="ORF">RDB_LOCUS71723</name>
</gene>
<feature type="region of interest" description="Disordered" evidence="1">
    <location>
        <begin position="1"/>
        <end position="34"/>
    </location>
</feature>
<dbReference type="Proteomes" id="UP000663831">
    <property type="component" value="Unassembled WGS sequence"/>
</dbReference>
<proteinExistence type="predicted"/>
<comment type="caution">
    <text evidence="2">The sequence shown here is derived from an EMBL/GenBank/DDBJ whole genome shotgun (WGS) entry which is preliminary data.</text>
</comment>